<accession>A0A069PRF4</accession>
<proteinExistence type="predicted"/>
<comment type="caution">
    <text evidence="1">The sequence shown here is derived from an EMBL/GenBank/DDBJ whole genome shotgun (WGS) entry which is preliminary data.</text>
</comment>
<evidence type="ECO:0000313" key="1">
    <source>
        <dbReference type="EMBL" id="KDR42454.1"/>
    </source>
</evidence>
<dbReference type="AlphaFoldDB" id="A0A069PRF4"/>
<reference evidence="1 2" key="1">
    <citation type="submission" date="2014-03" db="EMBL/GenBank/DDBJ databases">
        <title>Draft Genome Sequences of Four Burkholderia Strains.</title>
        <authorList>
            <person name="Liu X.Y."/>
            <person name="Li C.X."/>
            <person name="Xu J.H."/>
        </authorList>
    </citation>
    <scope>NUCLEOTIDE SEQUENCE [LARGE SCALE GENOMIC DNA]</scope>
    <source>
        <strain evidence="1 2">DSM 50014</strain>
    </source>
</reference>
<dbReference type="GO" id="GO:0046914">
    <property type="term" value="F:transition metal ion binding"/>
    <property type="evidence" value="ECO:0007669"/>
    <property type="project" value="InterPro"/>
</dbReference>
<dbReference type="EMBL" id="JFHC01000016">
    <property type="protein sequence ID" value="KDR42454.1"/>
    <property type="molecule type" value="Genomic_DNA"/>
</dbReference>
<dbReference type="GO" id="GO:0015948">
    <property type="term" value="P:methanogenesis"/>
    <property type="evidence" value="ECO:0007669"/>
    <property type="project" value="InterPro"/>
</dbReference>
<name>A0A069PRF4_9BURK</name>
<keyword evidence="2" id="KW-1185">Reference proteome</keyword>
<dbReference type="NCBIfam" id="TIGR03122">
    <property type="entry name" value="one_C_dehyd_C"/>
    <property type="match status" value="1"/>
</dbReference>
<evidence type="ECO:0000313" key="2">
    <source>
        <dbReference type="Proteomes" id="UP000027466"/>
    </source>
</evidence>
<dbReference type="RefSeq" id="WP_035937873.1">
    <property type="nucleotide sequence ID" value="NZ_CADFFX010000022.1"/>
</dbReference>
<sequence>MKRITLRVKHAPLLRIDARTLLPATLAAVTADEIERMPLWHGTERIALADLFDVRAGEASTPADAPSLVFAGDMRRFDRIGWKMDGGHLIVEGHAGDLAGAQMTAGTIVVQGDAGSFTACQLAGGRVEIGGDTGDFAAGTLPGDLDGMRGGTLIVRGDAGARFGDRMRRGTALVFGNAGAFAASRMVAGTIGIAGGVGEHLAYGMRRGSFLLLGAQTVPGCRFAENHGDVDVFWRLLSRSLAREGGPFGELALASMRRFAGDISVDGKGEVLLAR</sequence>
<dbReference type="Proteomes" id="UP000027466">
    <property type="component" value="Unassembled WGS sequence"/>
</dbReference>
<dbReference type="InterPro" id="IPR036485">
    <property type="entry name" value="Glu_synth_asu_C_sf"/>
</dbReference>
<organism evidence="1 2">
    <name type="scientific">Caballeronia glathei</name>
    <dbReference type="NCBI Taxonomy" id="60547"/>
    <lineage>
        <taxon>Bacteria</taxon>
        <taxon>Pseudomonadati</taxon>
        <taxon>Pseudomonadota</taxon>
        <taxon>Betaproteobacteria</taxon>
        <taxon>Burkholderiales</taxon>
        <taxon>Burkholderiaceae</taxon>
        <taxon>Caballeronia</taxon>
    </lineage>
</organism>
<dbReference type="Gene3D" id="2.160.20.60">
    <property type="entry name" value="Glutamate synthase, alpha subunit, C-terminal domain"/>
    <property type="match status" value="1"/>
</dbReference>
<protein>
    <submittedName>
        <fullName evidence="1">Formylmethanofuran dehydrogenase</fullName>
    </submittedName>
</protein>
<dbReference type="PANTHER" id="PTHR39673:SF5">
    <property type="entry name" value="TUNGSTEN-CONTAINING FORMYLMETHANOFURAN DEHYDROGENASE 2 SUBUNIT C"/>
    <property type="match status" value="1"/>
</dbReference>
<dbReference type="InterPro" id="IPR017550">
    <property type="entry name" value="Formylmethanofuran_DH_suC"/>
</dbReference>
<gene>
    <name evidence="1" type="ORF">BG61_08910</name>
</gene>
<dbReference type="GO" id="GO:0018493">
    <property type="term" value="F:formylmethanofuran dehydrogenase activity"/>
    <property type="evidence" value="ECO:0007669"/>
    <property type="project" value="InterPro"/>
</dbReference>
<dbReference type="PANTHER" id="PTHR39673">
    <property type="entry name" value="TUNGSTEN FORMYLMETHANOFURAN DEHYDROGENASE, SUBUNIT C (FWDC)"/>
    <property type="match status" value="1"/>
</dbReference>
<dbReference type="STRING" id="60547.GCA_000751215_05480"/>
<dbReference type="SUPFAM" id="SSF69336">
    <property type="entry name" value="Alpha subunit of glutamate synthase, C-terminal domain"/>
    <property type="match status" value="1"/>
</dbReference>